<protein>
    <recommendedName>
        <fullName evidence="1">PepSY domain-containing protein</fullName>
    </recommendedName>
</protein>
<sequence>MKKIIVLTATAMSLTFATPAFASDDAYCGNVSGQWMSRDAVKEIAKGQGYDVRRVKRDDGCYEVYAIGKNGNRVELYMHPITGKIVRTKNKS</sequence>
<proteinExistence type="predicted"/>
<dbReference type="AlphaFoldDB" id="A0A3B0RLY1"/>
<gene>
    <name evidence="2" type="ORF">MNBD_ALPHA08-945</name>
</gene>
<name>A0A3B0RLY1_9ZZZZ</name>
<reference evidence="2" key="1">
    <citation type="submission" date="2018-06" db="EMBL/GenBank/DDBJ databases">
        <authorList>
            <person name="Zhirakovskaya E."/>
        </authorList>
    </citation>
    <scope>NUCLEOTIDE SEQUENCE</scope>
</reference>
<evidence type="ECO:0000313" key="2">
    <source>
        <dbReference type="EMBL" id="VAV94554.1"/>
    </source>
</evidence>
<evidence type="ECO:0000259" key="1">
    <source>
        <dbReference type="Pfam" id="PF13670"/>
    </source>
</evidence>
<dbReference type="InterPro" id="IPR025711">
    <property type="entry name" value="PepSY"/>
</dbReference>
<organism evidence="2">
    <name type="scientific">hydrothermal vent metagenome</name>
    <dbReference type="NCBI Taxonomy" id="652676"/>
    <lineage>
        <taxon>unclassified sequences</taxon>
        <taxon>metagenomes</taxon>
        <taxon>ecological metagenomes</taxon>
    </lineage>
</organism>
<feature type="domain" description="PepSY" evidence="1">
    <location>
        <begin position="7"/>
        <end position="89"/>
    </location>
</feature>
<dbReference type="EMBL" id="UOEC01000117">
    <property type="protein sequence ID" value="VAV94554.1"/>
    <property type="molecule type" value="Genomic_DNA"/>
</dbReference>
<dbReference type="Pfam" id="PF13670">
    <property type="entry name" value="PepSY_2"/>
    <property type="match status" value="1"/>
</dbReference>
<accession>A0A3B0RLY1</accession>